<dbReference type="Pfam" id="PF14588">
    <property type="entry name" value="YjgF_endoribonc"/>
    <property type="match status" value="1"/>
</dbReference>
<dbReference type="SUPFAM" id="SSF55298">
    <property type="entry name" value="YjgF-like"/>
    <property type="match status" value="1"/>
</dbReference>
<sequence length="152" mass="16475">MTIEQRMRELGIVLPAASEPAAKYANCVVANGLMFVSGKGPSRGPKGKLGIDYTAEEGYQFARLAGLEVLAVVKAELGSLDRIKRVVKVQGFVNASADFDEHHKVLNGFSDLMLDVFGEKQGLHARSVFGAVSVRVNLPIIVDSVFQVDEER</sequence>
<name>A0A4S4BGI7_9BACL</name>
<gene>
    <name evidence="2" type="ORF">E6C55_31545</name>
</gene>
<dbReference type="InterPro" id="IPR013813">
    <property type="entry name" value="Endoribo_LPSP/chorism_mut-like"/>
</dbReference>
<dbReference type="InterPro" id="IPR035959">
    <property type="entry name" value="RutC-like_sf"/>
</dbReference>
<comment type="caution">
    <text evidence="2">The sequence shown here is derived from an EMBL/GenBank/DDBJ whole genome shotgun (WGS) entry which is preliminary data.</text>
</comment>
<proteinExistence type="predicted"/>
<protein>
    <submittedName>
        <fullName evidence="2">RidA family protein</fullName>
    </submittedName>
</protein>
<dbReference type="AlphaFoldDB" id="A0A4S4BGI7"/>
<evidence type="ECO:0000259" key="1">
    <source>
        <dbReference type="Pfam" id="PF14588"/>
    </source>
</evidence>
<dbReference type="PANTHER" id="PTHR43760:SF1">
    <property type="entry name" value="ENDORIBONUCLEASE L-PSP_CHORISMATE MUTASE-LIKE DOMAIN-CONTAINING PROTEIN"/>
    <property type="match status" value="1"/>
</dbReference>
<keyword evidence="3" id="KW-1185">Reference proteome</keyword>
<evidence type="ECO:0000313" key="2">
    <source>
        <dbReference type="EMBL" id="THF72886.1"/>
    </source>
</evidence>
<feature type="domain" description="Endoribonuclease L-PSP/chorismate mutase-like" evidence="1">
    <location>
        <begin position="6"/>
        <end position="137"/>
    </location>
</feature>
<reference evidence="2 3" key="1">
    <citation type="submission" date="2019-04" db="EMBL/GenBank/DDBJ databases">
        <title>Cohnella sp. nov. isolated from preserved vegetables.</title>
        <authorList>
            <person name="Lin S.-Y."/>
            <person name="Hung M.-H."/>
            <person name="Young C.-C."/>
        </authorList>
    </citation>
    <scope>NUCLEOTIDE SEQUENCE [LARGE SCALE GENOMIC DNA]</scope>
    <source>
        <strain evidence="2 3">CC-MHH1044</strain>
    </source>
</reference>
<dbReference type="PANTHER" id="PTHR43760">
    <property type="entry name" value="ENDORIBONUCLEASE-RELATED"/>
    <property type="match status" value="1"/>
</dbReference>
<dbReference type="OrthoDB" id="9806350at2"/>
<organism evidence="2 3">
    <name type="scientific">Cohnella fermenti</name>
    <dbReference type="NCBI Taxonomy" id="2565925"/>
    <lineage>
        <taxon>Bacteria</taxon>
        <taxon>Bacillati</taxon>
        <taxon>Bacillota</taxon>
        <taxon>Bacilli</taxon>
        <taxon>Bacillales</taxon>
        <taxon>Paenibacillaceae</taxon>
        <taxon>Cohnella</taxon>
    </lineage>
</organism>
<dbReference type="CDD" id="cd02199">
    <property type="entry name" value="YjgF_YER057c_UK114_like_1"/>
    <property type="match status" value="1"/>
</dbReference>
<dbReference type="RefSeq" id="WP_136373835.1">
    <property type="nucleotide sequence ID" value="NZ_SSOB01000068.1"/>
</dbReference>
<evidence type="ECO:0000313" key="3">
    <source>
        <dbReference type="Proteomes" id="UP000310636"/>
    </source>
</evidence>
<accession>A0A4S4BGI7</accession>
<dbReference type="Proteomes" id="UP000310636">
    <property type="component" value="Unassembled WGS sequence"/>
</dbReference>
<dbReference type="Gene3D" id="3.30.1330.40">
    <property type="entry name" value="RutC-like"/>
    <property type="match status" value="1"/>
</dbReference>
<dbReference type="EMBL" id="SSOB01000068">
    <property type="protein sequence ID" value="THF72886.1"/>
    <property type="molecule type" value="Genomic_DNA"/>
</dbReference>